<evidence type="ECO:0008006" key="3">
    <source>
        <dbReference type="Google" id="ProtNLM"/>
    </source>
</evidence>
<dbReference type="AlphaFoldDB" id="I3CI06"/>
<dbReference type="STRING" id="395493.BegalDRAFT_2398"/>
<gene>
    <name evidence="1" type="ORF">BegalDRAFT_2398</name>
</gene>
<accession>I3CI06</accession>
<dbReference type="HOGENOM" id="CLU_130316_0_0_6"/>
<dbReference type="OrthoDB" id="165658at2"/>
<name>I3CI06_9GAMM</name>
<proteinExistence type="predicted"/>
<evidence type="ECO:0000313" key="1">
    <source>
        <dbReference type="EMBL" id="EIJ43249.1"/>
    </source>
</evidence>
<reference evidence="1 2" key="1">
    <citation type="submission" date="2011-11" db="EMBL/GenBank/DDBJ databases">
        <title>Improved High-Quality Draft sequence of Beggiatoa alba B18lD.</title>
        <authorList>
            <consortium name="US DOE Joint Genome Institute"/>
            <person name="Lucas S."/>
            <person name="Han J."/>
            <person name="Lapidus A."/>
            <person name="Cheng J.-F."/>
            <person name="Goodwin L."/>
            <person name="Pitluck S."/>
            <person name="Peters L."/>
            <person name="Mikhailova N."/>
            <person name="Held B."/>
            <person name="Detter J.C."/>
            <person name="Han C."/>
            <person name="Tapia R."/>
            <person name="Land M."/>
            <person name="Hauser L."/>
            <person name="Kyrpides N."/>
            <person name="Ivanova N."/>
            <person name="Pagani I."/>
            <person name="Samuel K."/>
            <person name="Teske A."/>
            <person name="Mueller J."/>
            <person name="Woyke T."/>
        </authorList>
    </citation>
    <scope>NUCLEOTIDE SEQUENCE [LARGE SCALE GENOMIC DNA]</scope>
    <source>
        <strain evidence="1 2">B18LD</strain>
    </source>
</reference>
<dbReference type="RefSeq" id="WP_002690272.1">
    <property type="nucleotide sequence ID" value="NZ_JH600070.1"/>
</dbReference>
<dbReference type="Proteomes" id="UP000005744">
    <property type="component" value="Unassembled WGS sequence"/>
</dbReference>
<protein>
    <recommendedName>
        <fullName evidence="3">PIN domain-containing protein</fullName>
    </recommendedName>
</protein>
<evidence type="ECO:0000313" key="2">
    <source>
        <dbReference type="Proteomes" id="UP000005744"/>
    </source>
</evidence>
<dbReference type="EMBL" id="JH600070">
    <property type="protein sequence ID" value="EIJ43249.1"/>
    <property type="molecule type" value="Genomic_DNA"/>
</dbReference>
<keyword evidence="2" id="KW-1185">Reference proteome</keyword>
<dbReference type="eggNOG" id="ENOG5032H2U">
    <property type="taxonomic scope" value="Bacteria"/>
</dbReference>
<sequence>MPNYYVIDTNVLLVANEVHDDVSDDCFLACIKKLTDIQQKGCVVIDDSYLILKEYGKKLNSKKSKDAGDVFLKWLLQNEQNEKYCQQVSIEGNNFVFNGELSNFDEPDKKFVTVANAHPNKPKILQATDCKWLNWENELLERGITVEFLCPEDIRKFYNKKFPKEKKLSKK</sequence>
<organism evidence="1 2">
    <name type="scientific">Beggiatoa alba B18LD</name>
    <dbReference type="NCBI Taxonomy" id="395493"/>
    <lineage>
        <taxon>Bacteria</taxon>
        <taxon>Pseudomonadati</taxon>
        <taxon>Pseudomonadota</taxon>
        <taxon>Gammaproteobacteria</taxon>
        <taxon>Thiotrichales</taxon>
        <taxon>Thiotrichaceae</taxon>
        <taxon>Beggiatoa</taxon>
    </lineage>
</organism>